<dbReference type="Gene3D" id="1.10.530.10">
    <property type="match status" value="1"/>
</dbReference>
<sequence length="868" mass="97366">MLISFPFLGTPQPRTEDDRNDGTFGLGEKSGKGSFPVSHQFGWHGGVHLVAPGPDANPEPVRAVADGEVVFVRPCAAKPKQNPTEQERDAYPLLYYAGWTSNGVVILKHQTEIGEGVEVVFYSIYQHLKSVAINSATKAAWTKGDKIYRKDPIGQAGEIYGRANRIHFEIVADKANVEKLMGRNEGKLQASEGRRNCVWGDIHIVLPPGTPMYAVNPRTETRGYVVRAFDSTVGVANDTLESVAQRFRTTRERILALNGKTTVHAGTWWSRVSGSEQYALKKPAPTMQQRTIRVPAVYGAAATTPPDDLTAEAWAQWTVRPIGQTKEVLNIALSEARGTITLTTRDAEGGRRGGVEEAKGGYNLYQTATDTYPGCPSAGYEMLRFGRILGPDTPAATDLHEGRLPHFRKIAIGGGVTAYVDLNRIGVKVYSDADFPHWLGWTFIDDDTDGNSRCDSTQLLDLIEPMSPTPDVDAATQYRNRQILAYAKTQTGELRDRLTYCVVKMPTEWARDDFDKRWGWLKGTEGASEVGNIVFPMCLGEPAYERLKRHHQALAFWEEAVEAGLTLKIEHYHFHPMQFIYAFKKSGWLSPSELKQAVPARALRGLGAGASTQIVYESTRAQAGQLIETNLIELNRALRKYGVNTPERIAAFLGNSVPETAWLRVMQEEGADSRWYAPWIGRGFLQLTHSSNYLDYWHWRGRGIDSVLDARLRQSQKQADVQRSNQPLSDMERQLPAQIQMWREDVRRIAFDAADSSGYYWSVHKANYEVDKASPNVRRSFTLHITSQQRRSQPFAFYENVSFRRVSCLINLPGHLNRDDPKLNGLVDRYHAHAYAQVLLLDRPVFPNDSGVRQFLPDDYQVKGEAPR</sequence>
<dbReference type="PANTHER" id="PTHR21666:SF290">
    <property type="entry name" value="PEPTIDASE M23 DOMAIN PROTEIN"/>
    <property type="match status" value="1"/>
</dbReference>
<dbReference type="EMBL" id="CABWIL020000013">
    <property type="protein sequence ID" value="CAB3966133.1"/>
    <property type="molecule type" value="Genomic_DNA"/>
</dbReference>
<protein>
    <submittedName>
        <fullName evidence="2">Peptidase M23</fullName>
    </submittedName>
</protein>
<dbReference type="Proteomes" id="UP000494301">
    <property type="component" value="Unassembled WGS sequence"/>
</dbReference>
<evidence type="ECO:0000313" key="3">
    <source>
        <dbReference type="Proteomes" id="UP000494301"/>
    </source>
</evidence>
<reference evidence="2 3" key="1">
    <citation type="submission" date="2020-04" db="EMBL/GenBank/DDBJ databases">
        <authorList>
            <person name="Depoorter E."/>
        </authorList>
    </citation>
    <scope>NUCLEOTIDE SEQUENCE [LARGE SCALE GENOMIC DNA]</scope>
    <source>
        <strain evidence="2 3">BCC0217</strain>
    </source>
</reference>
<dbReference type="InterPro" id="IPR011055">
    <property type="entry name" value="Dup_hybrid_motif"/>
</dbReference>
<dbReference type="PANTHER" id="PTHR21666">
    <property type="entry name" value="PEPTIDASE-RELATED"/>
    <property type="match status" value="1"/>
</dbReference>
<feature type="region of interest" description="Disordered" evidence="1">
    <location>
        <begin position="8"/>
        <end position="27"/>
    </location>
</feature>
<dbReference type="InterPro" id="IPR050570">
    <property type="entry name" value="Cell_wall_metabolism_enzyme"/>
</dbReference>
<name>A0A6J5J3D6_9BURK</name>
<dbReference type="RefSeq" id="WP_122946893.1">
    <property type="nucleotide sequence ID" value="NZ_CABVQF010000004.1"/>
</dbReference>
<dbReference type="SUPFAM" id="SSF53955">
    <property type="entry name" value="Lysozyme-like"/>
    <property type="match status" value="1"/>
</dbReference>
<dbReference type="Gene3D" id="2.70.70.10">
    <property type="entry name" value="Glucose Permease (Domain IIA)"/>
    <property type="match status" value="1"/>
</dbReference>
<organism evidence="2 3">
    <name type="scientific">Burkholderia aenigmatica</name>
    <dbReference type="NCBI Taxonomy" id="2015348"/>
    <lineage>
        <taxon>Bacteria</taxon>
        <taxon>Pseudomonadati</taxon>
        <taxon>Pseudomonadota</taxon>
        <taxon>Betaproteobacteria</taxon>
        <taxon>Burkholderiales</taxon>
        <taxon>Burkholderiaceae</taxon>
        <taxon>Burkholderia</taxon>
        <taxon>Burkholderia cepacia complex</taxon>
    </lineage>
</organism>
<gene>
    <name evidence="2" type="ORF">BLA3211_03756</name>
</gene>
<evidence type="ECO:0000256" key="1">
    <source>
        <dbReference type="SAM" id="MobiDB-lite"/>
    </source>
</evidence>
<proteinExistence type="predicted"/>
<dbReference type="AlphaFoldDB" id="A0A6J5J3D6"/>
<dbReference type="InterPro" id="IPR023346">
    <property type="entry name" value="Lysozyme-like_dom_sf"/>
</dbReference>
<evidence type="ECO:0000313" key="2">
    <source>
        <dbReference type="EMBL" id="CAB3966133.1"/>
    </source>
</evidence>
<dbReference type="GO" id="GO:0004222">
    <property type="term" value="F:metalloendopeptidase activity"/>
    <property type="evidence" value="ECO:0007669"/>
    <property type="project" value="TreeGrafter"/>
</dbReference>
<dbReference type="CDD" id="cd12797">
    <property type="entry name" value="M23_peptidase"/>
    <property type="match status" value="1"/>
</dbReference>
<accession>A0A6J5J3D6</accession>